<proteinExistence type="predicted"/>
<gene>
    <name evidence="1" type="ORF">LCGC14_0145940</name>
</gene>
<dbReference type="EMBL" id="LAZR01000051">
    <property type="protein sequence ID" value="KKN98483.1"/>
    <property type="molecule type" value="Genomic_DNA"/>
</dbReference>
<evidence type="ECO:0000313" key="1">
    <source>
        <dbReference type="EMBL" id="KKN98483.1"/>
    </source>
</evidence>
<reference evidence="1" key="1">
    <citation type="journal article" date="2015" name="Nature">
        <title>Complex archaea that bridge the gap between prokaryotes and eukaryotes.</title>
        <authorList>
            <person name="Spang A."/>
            <person name="Saw J.H."/>
            <person name="Jorgensen S.L."/>
            <person name="Zaremba-Niedzwiedzka K."/>
            <person name="Martijn J."/>
            <person name="Lind A.E."/>
            <person name="van Eijk R."/>
            <person name="Schleper C."/>
            <person name="Guy L."/>
            <person name="Ettema T.J."/>
        </authorList>
    </citation>
    <scope>NUCLEOTIDE SEQUENCE</scope>
</reference>
<accession>A0A0F9Y1D2</accession>
<organism evidence="1">
    <name type="scientific">marine sediment metagenome</name>
    <dbReference type="NCBI Taxonomy" id="412755"/>
    <lineage>
        <taxon>unclassified sequences</taxon>
        <taxon>metagenomes</taxon>
        <taxon>ecological metagenomes</taxon>
    </lineage>
</organism>
<dbReference type="AlphaFoldDB" id="A0A0F9Y1D2"/>
<protein>
    <submittedName>
        <fullName evidence="1">Uncharacterized protein</fullName>
    </submittedName>
</protein>
<sequence>MDKSIGYYKTEFTVEDAAQILPIIQYITKVYNWYRRSKARYYNWLLRRQADYRECTGDGTCVHCHILSASESEFGPGVYFLMRRKGQLL</sequence>
<name>A0A0F9Y1D2_9ZZZZ</name>
<comment type="caution">
    <text evidence="1">The sequence shown here is derived from an EMBL/GenBank/DDBJ whole genome shotgun (WGS) entry which is preliminary data.</text>
</comment>